<evidence type="ECO:0000256" key="6">
    <source>
        <dbReference type="ARBA" id="ARBA00023186"/>
    </source>
</evidence>
<dbReference type="Proteomes" id="UP000671960">
    <property type="component" value="Chromosome"/>
</dbReference>
<keyword evidence="3" id="KW-1029">Fimbrium biogenesis</keyword>
<dbReference type="SUPFAM" id="SSF49584">
    <property type="entry name" value="Periplasmic chaperone C-domain"/>
    <property type="match status" value="1"/>
</dbReference>
<dbReference type="InterPro" id="IPR050643">
    <property type="entry name" value="Periplasmic_pilus_chap"/>
</dbReference>
<gene>
    <name evidence="10" type="ORF">HC231_15665</name>
</gene>
<evidence type="ECO:0000256" key="3">
    <source>
        <dbReference type="ARBA" id="ARBA00022558"/>
    </source>
</evidence>
<dbReference type="EMBL" id="CP050854">
    <property type="protein sequence ID" value="QTF09174.1"/>
    <property type="molecule type" value="Genomic_DNA"/>
</dbReference>
<dbReference type="Pfam" id="PF02753">
    <property type="entry name" value="PapD_C"/>
    <property type="match status" value="1"/>
</dbReference>
<sequence length="279" mass="30564">MAFCRSHFRLSPDRSAALRPLENRLLYVYLCINYASTRSSVFNTPSLYTTSLRWLARVGIAFSLLTVSQSVLAGGIGLGATRVIYPAGATQTSLTINNSDDKSRFLIQSWVEDSNGNKTGDFVVTPPLFVANPKGENTLRIMYAGKALPADRESLFWMNVKAIPSVDKNDLQNKNVLQLAVLSRIKLFVRPANLAISSIEAPEKLHFSRVNETVRIDNPTPYYITLVNINRSGKKLPNTMVPPNGNVSIALPAGTSGDLTYQTINDYGGNTPKAIGVLK</sequence>
<evidence type="ECO:0000313" key="10">
    <source>
        <dbReference type="EMBL" id="QTF09174.1"/>
    </source>
</evidence>
<organism evidence="10 11">
    <name type="scientific">Brenneria izadpanahii</name>
    <dbReference type="NCBI Taxonomy" id="2722756"/>
    <lineage>
        <taxon>Bacteria</taxon>
        <taxon>Pseudomonadati</taxon>
        <taxon>Pseudomonadota</taxon>
        <taxon>Gammaproteobacteria</taxon>
        <taxon>Enterobacterales</taxon>
        <taxon>Pectobacteriaceae</taxon>
        <taxon>Brenneria</taxon>
    </lineage>
</organism>
<dbReference type="PROSITE" id="PS00635">
    <property type="entry name" value="PILI_CHAPERONE"/>
    <property type="match status" value="1"/>
</dbReference>
<dbReference type="InterPro" id="IPR018046">
    <property type="entry name" value="Pili_assmbl_chaperone_CS"/>
</dbReference>
<dbReference type="InterPro" id="IPR008962">
    <property type="entry name" value="PapD-like_sf"/>
</dbReference>
<keyword evidence="4" id="KW-0732">Signal</keyword>
<dbReference type="PANTHER" id="PTHR30251:SF11">
    <property type="entry name" value="CHAPERONE PROTEIN FIMC-RELATED"/>
    <property type="match status" value="1"/>
</dbReference>
<keyword evidence="5" id="KW-0574">Periplasm</keyword>
<dbReference type="InterPro" id="IPR001829">
    <property type="entry name" value="Pili_assmbl_chaperone_bac"/>
</dbReference>
<dbReference type="Pfam" id="PF00345">
    <property type="entry name" value="PapD_N"/>
    <property type="match status" value="1"/>
</dbReference>
<keyword evidence="11" id="KW-1185">Reference proteome</keyword>
<evidence type="ECO:0000256" key="5">
    <source>
        <dbReference type="ARBA" id="ARBA00022764"/>
    </source>
</evidence>
<evidence type="ECO:0000256" key="2">
    <source>
        <dbReference type="ARBA" id="ARBA00007399"/>
    </source>
</evidence>
<evidence type="ECO:0000259" key="9">
    <source>
        <dbReference type="Pfam" id="PF02753"/>
    </source>
</evidence>
<comment type="subcellular location">
    <subcellularLocation>
        <location evidence="1 7">Periplasm</location>
    </subcellularLocation>
</comment>
<dbReference type="SUPFAM" id="SSF49354">
    <property type="entry name" value="PapD-like"/>
    <property type="match status" value="1"/>
</dbReference>
<dbReference type="PRINTS" id="PR00969">
    <property type="entry name" value="CHAPERONPILI"/>
</dbReference>
<evidence type="ECO:0000313" key="11">
    <source>
        <dbReference type="Proteomes" id="UP000671960"/>
    </source>
</evidence>
<dbReference type="InterPro" id="IPR013783">
    <property type="entry name" value="Ig-like_fold"/>
</dbReference>
<dbReference type="PANTHER" id="PTHR30251">
    <property type="entry name" value="PILUS ASSEMBLY CHAPERONE"/>
    <property type="match status" value="1"/>
</dbReference>
<evidence type="ECO:0000256" key="4">
    <source>
        <dbReference type="ARBA" id="ARBA00022729"/>
    </source>
</evidence>
<protein>
    <submittedName>
        <fullName evidence="10">Fimbria/pilus periplasmic chaperone</fullName>
    </submittedName>
</protein>
<keyword evidence="6 7" id="KW-0143">Chaperone</keyword>
<reference evidence="10 11" key="1">
    <citation type="submission" date="2020-03" db="EMBL/GenBank/DDBJ databases">
        <authorList>
            <person name="Bakhshi Ganjeh M."/>
        </authorList>
    </citation>
    <scope>NUCLEOTIDE SEQUENCE [LARGE SCALE GENOMIC DNA]</scope>
    <source>
        <strain evidence="11">Iran 50</strain>
    </source>
</reference>
<evidence type="ECO:0000256" key="1">
    <source>
        <dbReference type="ARBA" id="ARBA00004418"/>
    </source>
</evidence>
<name>A0ABX7UUA3_9GAMM</name>
<dbReference type="InterPro" id="IPR016148">
    <property type="entry name" value="Pili_assmbl_chaperone_C"/>
</dbReference>
<feature type="domain" description="Pili assembly chaperone C-terminal" evidence="9">
    <location>
        <begin position="216"/>
        <end position="271"/>
    </location>
</feature>
<evidence type="ECO:0000259" key="8">
    <source>
        <dbReference type="Pfam" id="PF00345"/>
    </source>
</evidence>
<comment type="similarity">
    <text evidence="2 7">Belongs to the periplasmic pilus chaperone family.</text>
</comment>
<proteinExistence type="inferred from homology"/>
<dbReference type="Gene3D" id="2.60.40.10">
    <property type="entry name" value="Immunoglobulins"/>
    <property type="match status" value="2"/>
</dbReference>
<dbReference type="InterPro" id="IPR036316">
    <property type="entry name" value="Pili_assmbl_chap_C_dom_sf"/>
</dbReference>
<feature type="domain" description="Pili assembly chaperone N-terminal" evidence="8">
    <location>
        <begin position="75"/>
        <end position="194"/>
    </location>
</feature>
<dbReference type="InterPro" id="IPR016147">
    <property type="entry name" value="Pili_assmbl_chaperone_N"/>
</dbReference>
<accession>A0ABX7UUA3</accession>
<evidence type="ECO:0000256" key="7">
    <source>
        <dbReference type="RuleBase" id="RU003918"/>
    </source>
</evidence>